<keyword evidence="7 9" id="KW-1133">Transmembrane helix</keyword>
<dbReference type="EMBL" id="GITU01009434">
    <property type="protein sequence ID" value="MBC1178137.1"/>
    <property type="molecule type" value="Transcribed_RNA"/>
</dbReference>
<dbReference type="SMART" id="SM00382">
    <property type="entry name" value="AAA"/>
    <property type="match status" value="1"/>
</dbReference>
<feature type="domain" description="ABC transporter" evidence="10">
    <location>
        <begin position="5"/>
        <end position="283"/>
    </location>
</feature>
<keyword evidence="6" id="KW-0067">ATP-binding</keyword>
<reference evidence="11" key="2">
    <citation type="journal article" date="2020" name="BMC">
        <title>Leishmania infection induces a limited differential gene expression in the sand fly midgut.</title>
        <authorList>
            <person name="Coutinho-Abreu I.V."/>
            <person name="Serafim T.D."/>
            <person name="Meneses C."/>
            <person name="Kamhawi S."/>
            <person name="Oliveira F."/>
            <person name="Valenzuela J.G."/>
        </authorList>
    </citation>
    <scope>NUCLEOTIDE SEQUENCE</scope>
    <source>
        <strain evidence="11">Jacobina</strain>
        <tissue evidence="11">Midgut</tissue>
    </source>
</reference>
<evidence type="ECO:0000256" key="7">
    <source>
        <dbReference type="ARBA" id="ARBA00022989"/>
    </source>
</evidence>
<evidence type="ECO:0000256" key="5">
    <source>
        <dbReference type="ARBA" id="ARBA00022741"/>
    </source>
</evidence>
<sequence>MAVTLRWEGVSYSIPRKRDSWWRIRRKAPEVRRILDDISGEVSSGDLVAIVGASGAGKTTLLAAISRRIRGNKLAGKFTINARDVGRDEMTRISGFVPQSDSLIDVLTIEEHLMFICQLKYSRKMGQFHRKVTIRKILTELGLHSLATSRIGTLSGGERKKLNLATELLGEPFFLFCDEPTTGLDSFNALMVIKTLKKLCGIGRESRDNGNFEMEIATSETELWEPRQESFPKGIVCSIHQPSSDIFHSFSQIILIREGRVVFQGSTAEAKDQFHEAGFTCPEDYNPIEYYVKIVAEQPDLNLIQQQCQMEDFSEGSEGSFRITADTLRTIWILQVFYLLRRSFIVTRRSFLEISIQSGIYLSTSIILALLYRNVNLNSQTAVQDIAGVFFTVCTEIIFGSLYSVIIAFSPQLPLIRRETGERLFSLSAFYAATVLMQIPRAFLESFIFLGVVYASVDFSGSFLTYILMSISLSLSSVASMAYGFMIAGVCVNENFVQEISVPFDTIMLILGGFYMNVINLPYVKYISLFYLTNEALSWQFWREIDTIGCSEGTTCLRNGTDVLDFYSFGTTPATIWRDYLGFGLWFIIAHLVGFLGLRSYVRKEGFY</sequence>
<feature type="transmembrane region" description="Helical" evidence="9">
    <location>
        <begin position="504"/>
        <end position="524"/>
    </location>
</feature>
<dbReference type="VEuPathDB" id="VectorBase:LLONM1_001015"/>
<reference evidence="13" key="1">
    <citation type="submission" date="2012-05" db="EMBL/GenBank/DDBJ databases">
        <title>Whole Genome Assembly of Lutzomyia longipalpis.</title>
        <authorList>
            <person name="Richards S."/>
            <person name="Qu C."/>
            <person name="Dillon R."/>
            <person name="Worley K."/>
            <person name="Scherer S."/>
            <person name="Batterton M."/>
            <person name="Taylor A."/>
            <person name="Hawes A."/>
            <person name="Hernandez B."/>
            <person name="Kovar C."/>
            <person name="Mandapat C."/>
            <person name="Pham C."/>
            <person name="Qu C."/>
            <person name="Jing C."/>
            <person name="Bess C."/>
            <person name="Bandaranaike D."/>
            <person name="Ngo D."/>
            <person name="Ongeri F."/>
            <person name="Arias F."/>
            <person name="Lara F."/>
            <person name="Weissenberger G."/>
            <person name="Kamau G."/>
            <person name="Han H."/>
            <person name="Shen H."/>
            <person name="Dinh H."/>
            <person name="Khalil I."/>
            <person name="Jones J."/>
            <person name="Shafer J."/>
            <person name="Jayaseelan J."/>
            <person name="Quiroz J."/>
            <person name="Blankenburg K."/>
            <person name="Nguyen L."/>
            <person name="Jackson L."/>
            <person name="Francisco L."/>
            <person name="Tang L.-Y."/>
            <person name="Pu L.-L."/>
            <person name="Perales L."/>
            <person name="Lorensuhewa L."/>
            <person name="Munidasa M."/>
            <person name="Coyle M."/>
            <person name="Taylor M."/>
            <person name="Puazo M."/>
            <person name="Firestine M."/>
            <person name="Scheel M."/>
            <person name="Javaid M."/>
            <person name="Wang M."/>
            <person name="Li M."/>
            <person name="Tabassum N."/>
            <person name="Saada N."/>
            <person name="Osuji N."/>
            <person name="Aqrawi P."/>
            <person name="Fu Q."/>
            <person name="Thornton R."/>
            <person name="Raj R."/>
            <person name="Goodspeed R."/>
            <person name="Mata R."/>
            <person name="Najjar R."/>
            <person name="Gubbala S."/>
            <person name="Lee S."/>
            <person name="Denson S."/>
            <person name="Patil S."/>
            <person name="Macmil S."/>
            <person name="Qi S."/>
            <person name="Matskevitch T."/>
            <person name="Palculict T."/>
            <person name="Mathew T."/>
            <person name="Vee V."/>
            <person name="Velamala V."/>
            <person name="Korchina V."/>
            <person name="Cai W."/>
            <person name="Liu W."/>
            <person name="Dai W."/>
            <person name="Zou X."/>
            <person name="Zhu Y."/>
            <person name="Zhang Y."/>
            <person name="Wu Y.-Q."/>
            <person name="Xin Y."/>
            <person name="Nazarath L."/>
            <person name="Kovar C."/>
            <person name="Han Y."/>
            <person name="Muzny D."/>
            <person name="Gibbs R."/>
        </authorList>
    </citation>
    <scope>NUCLEOTIDE SEQUENCE [LARGE SCALE GENOMIC DNA]</scope>
    <source>
        <strain evidence="13">Jacobina</strain>
    </source>
</reference>
<comment type="subcellular location">
    <subcellularLocation>
        <location evidence="1">Membrane</location>
        <topology evidence="1">Multi-pass membrane protein</topology>
    </subcellularLocation>
</comment>
<dbReference type="Pfam" id="PF19055">
    <property type="entry name" value="ABC2_membrane_7"/>
    <property type="match status" value="1"/>
</dbReference>
<accession>A0A1B0CN52</accession>
<dbReference type="EnsemblMetazoa" id="LLOJ006136-RA">
    <property type="protein sequence ID" value="LLOJ006136-PA"/>
    <property type="gene ID" value="LLOJ006136"/>
</dbReference>
<dbReference type="InterPro" id="IPR017871">
    <property type="entry name" value="ABC_transporter-like_CS"/>
</dbReference>
<dbReference type="InterPro" id="IPR027417">
    <property type="entry name" value="P-loop_NTPase"/>
</dbReference>
<proteinExistence type="inferred from homology"/>
<keyword evidence="13" id="KW-1185">Reference proteome</keyword>
<dbReference type="PROSITE" id="PS00211">
    <property type="entry name" value="ABC_TRANSPORTER_1"/>
    <property type="match status" value="1"/>
</dbReference>
<evidence type="ECO:0000313" key="13">
    <source>
        <dbReference type="Proteomes" id="UP000092461"/>
    </source>
</evidence>
<keyword evidence="4 9" id="KW-0812">Transmembrane</keyword>
<comment type="similarity">
    <text evidence="2">Belongs to the ABC transporter superfamily. ABCG family. Eye pigment precursor importer (TC 3.A.1.204) subfamily.</text>
</comment>
<dbReference type="InterPro" id="IPR050352">
    <property type="entry name" value="ABCG_transporters"/>
</dbReference>
<dbReference type="InterPro" id="IPR003593">
    <property type="entry name" value="AAA+_ATPase"/>
</dbReference>
<protein>
    <submittedName>
        <fullName evidence="11">Putative transporter abc superfamily breast cancer resistance protein</fullName>
    </submittedName>
</protein>
<keyword evidence="5" id="KW-0547">Nucleotide-binding</keyword>
<reference evidence="12" key="3">
    <citation type="submission" date="2020-05" db="UniProtKB">
        <authorList>
            <consortium name="EnsemblMetazoa"/>
        </authorList>
    </citation>
    <scope>IDENTIFICATION</scope>
    <source>
        <strain evidence="12">Jacobina</strain>
    </source>
</reference>
<dbReference type="Pfam" id="PF00005">
    <property type="entry name" value="ABC_tran"/>
    <property type="match status" value="1"/>
</dbReference>
<name>A0A1B0CN52_LUTLO</name>
<feature type="transmembrane region" description="Helical" evidence="9">
    <location>
        <begin position="463"/>
        <end position="492"/>
    </location>
</feature>
<dbReference type="InterPro" id="IPR003439">
    <property type="entry name" value="ABC_transporter-like_ATP-bd"/>
</dbReference>
<dbReference type="GO" id="GO:0016887">
    <property type="term" value="F:ATP hydrolysis activity"/>
    <property type="evidence" value="ECO:0007669"/>
    <property type="project" value="InterPro"/>
</dbReference>
<feature type="transmembrane region" description="Helical" evidence="9">
    <location>
        <begin position="386"/>
        <end position="409"/>
    </location>
</feature>
<dbReference type="Pfam" id="PF01061">
    <property type="entry name" value="ABC2_membrane"/>
    <property type="match status" value="1"/>
</dbReference>
<feature type="transmembrane region" description="Helical" evidence="9">
    <location>
        <begin position="430"/>
        <end position="457"/>
    </location>
</feature>
<dbReference type="Gene3D" id="3.40.50.300">
    <property type="entry name" value="P-loop containing nucleotide triphosphate hydrolases"/>
    <property type="match status" value="1"/>
</dbReference>
<evidence type="ECO:0000256" key="6">
    <source>
        <dbReference type="ARBA" id="ARBA00022840"/>
    </source>
</evidence>
<evidence type="ECO:0000259" key="10">
    <source>
        <dbReference type="PROSITE" id="PS50893"/>
    </source>
</evidence>
<organism evidence="12 13">
    <name type="scientific">Lutzomyia longipalpis</name>
    <name type="common">Sand fly</name>
    <dbReference type="NCBI Taxonomy" id="7200"/>
    <lineage>
        <taxon>Eukaryota</taxon>
        <taxon>Metazoa</taxon>
        <taxon>Ecdysozoa</taxon>
        <taxon>Arthropoda</taxon>
        <taxon>Hexapoda</taxon>
        <taxon>Insecta</taxon>
        <taxon>Pterygota</taxon>
        <taxon>Neoptera</taxon>
        <taxon>Endopterygota</taxon>
        <taxon>Diptera</taxon>
        <taxon>Nematocera</taxon>
        <taxon>Psychodoidea</taxon>
        <taxon>Psychodidae</taxon>
        <taxon>Lutzomyia</taxon>
        <taxon>Lutzomyia</taxon>
    </lineage>
</organism>
<evidence type="ECO:0000256" key="3">
    <source>
        <dbReference type="ARBA" id="ARBA00022448"/>
    </source>
</evidence>
<dbReference type="GO" id="GO:0140359">
    <property type="term" value="F:ABC-type transporter activity"/>
    <property type="evidence" value="ECO:0007669"/>
    <property type="project" value="InterPro"/>
</dbReference>
<keyword evidence="3" id="KW-0813">Transport</keyword>
<dbReference type="PANTHER" id="PTHR48041">
    <property type="entry name" value="ABC TRANSPORTER G FAMILY MEMBER 28"/>
    <property type="match status" value="1"/>
</dbReference>
<dbReference type="PROSITE" id="PS50893">
    <property type="entry name" value="ABC_TRANSPORTER_2"/>
    <property type="match status" value="1"/>
</dbReference>
<dbReference type="GO" id="GO:0005524">
    <property type="term" value="F:ATP binding"/>
    <property type="evidence" value="ECO:0007669"/>
    <property type="project" value="UniProtKB-KW"/>
</dbReference>
<evidence type="ECO:0000256" key="8">
    <source>
        <dbReference type="ARBA" id="ARBA00023136"/>
    </source>
</evidence>
<dbReference type="EMBL" id="AJWK01019808">
    <property type="status" value="NOT_ANNOTATED_CDS"/>
    <property type="molecule type" value="Genomic_DNA"/>
</dbReference>
<dbReference type="VEuPathDB" id="VectorBase:LLOJ006136"/>
<dbReference type="AlphaFoldDB" id="A0A1B0CN52"/>
<keyword evidence="8 9" id="KW-0472">Membrane</keyword>
<evidence type="ECO:0000313" key="11">
    <source>
        <dbReference type="EMBL" id="MBC1178137.1"/>
    </source>
</evidence>
<dbReference type="Proteomes" id="UP000092461">
    <property type="component" value="Unassembled WGS sequence"/>
</dbReference>
<evidence type="ECO:0000256" key="2">
    <source>
        <dbReference type="ARBA" id="ARBA00005814"/>
    </source>
</evidence>
<dbReference type="InterPro" id="IPR013525">
    <property type="entry name" value="ABC2_TM"/>
</dbReference>
<dbReference type="SUPFAM" id="SSF52540">
    <property type="entry name" value="P-loop containing nucleoside triphosphate hydrolases"/>
    <property type="match status" value="1"/>
</dbReference>
<dbReference type="GO" id="GO:0005886">
    <property type="term" value="C:plasma membrane"/>
    <property type="evidence" value="ECO:0007669"/>
    <property type="project" value="TreeGrafter"/>
</dbReference>
<dbReference type="PANTHER" id="PTHR48041:SF116">
    <property type="entry name" value="PROTEIN BROWN"/>
    <property type="match status" value="1"/>
</dbReference>
<evidence type="ECO:0000256" key="1">
    <source>
        <dbReference type="ARBA" id="ARBA00004141"/>
    </source>
</evidence>
<evidence type="ECO:0000256" key="9">
    <source>
        <dbReference type="SAM" id="Phobius"/>
    </source>
</evidence>
<evidence type="ECO:0000313" key="12">
    <source>
        <dbReference type="EnsemblMetazoa" id="LLOJ006136-PA"/>
    </source>
</evidence>
<dbReference type="InterPro" id="IPR043926">
    <property type="entry name" value="ABCG_dom"/>
</dbReference>
<feature type="transmembrane region" description="Helical" evidence="9">
    <location>
        <begin position="351"/>
        <end position="374"/>
    </location>
</feature>
<evidence type="ECO:0000256" key="4">
    <source>
        <dbReference type="ARBA" id="ARBA00022692"/>
    </source>
</evidence>
<feature type="transmembrane region" description="Helical" evidence="9">
    <location>
        <begin position="580"/>
        <end position="602"/>
    </location>
</feature>